<dbReference type="CDD" id="cd00066">
    <property type="entry name" value="G-alpha"/>
    <property type="match status" value="1"/>
</dbReference>
<dbReference type="PANTHER" id="PTHR10218:SF302">
    <property type="entry name" value="GUANINE NUCLEOTIDE-BINDING PROTEIN ALPHA-5 SUBUNIT"/>
    <property type="match status" value="1"/>
</dbReference>
<dbReference type="PANTHER" id="PTHR10218">
    <property type="entry name" value="GTP-BINDING PROTEIN ALPHA SUBUNIT"/>
    <property type="match status" value="1"/>
</dbReference>
<dbReference type="GO" id="GO:0005525">
    <property type="term" value="F:GTP binding"/>
    <property type="evidence" value="ECO:0007669"/>
    <property type="project" value="UniProtKB-KW"/>
</dbReference>
<dbReference type="SMART" id="SM00275">
    <property type="entry name" value="G_alpha"/>
    <property type="match status" value="1"/>
</dbReference>
<dbReference type="eggNOG" id="KOG0082">
    <property type="taxonomic scope" value="Eukaryota"/>
</dbReference>
<dbReference type="FunFam" id="3.40.50.300:FF:000692">
    <property type="entry name" value="Guanine nucleotide-binding protein subunit alpha"/>
    <property type="match status" value="2"/>
</dbReference>
<dbReference type="FunCoup" id="G0M7B7">
    <property type="interactions" value="3"/>
</dbReference>
<dbReference type="GO" id="GO:0001664">
    <property type="term" value="F:G protein-coupled receptor binding"/>
    <property type="evidence" value="ECO:0007669"/>
    <property type="project" value="TreeGrafter"/>
</dbReference>
<evidence type="ECO:0000256" key="5">
    <source>
        <dbReference type="ARBA" id="ARBA00023134"/>
    </source>
</evidence>
<dbReference type="Proteomes" id="UP000008068">
    <property type="component" value="Unassembled WGS sequence"/>
</dbReference>
<gene>
    <name evidence="11" type="primary">Cbn-gpa-5</name>
    <name evidence="11" type="ORF">CAEBREN_02425</name>
</gene>
<sequence length="379" mass="43798">MGLVTCKPLRDAERQTRQIDTQIRAENQANKRKVKMLLLGISDSGKSTIVKQMRVNYLDGFNETEVVNAIFVIRNNIIDAFKNIANIILHSDITVLLKLFAHDSGKIEMMQEVDELKVINTIREFKCIQVFFERFATHPMVPDSIHYFFPNLERIAVANYYPTNEDLIHMRQTTLGVHEISFDYTKHTIRLIDVGGQKTERRKWIHFFEGVTAVMFVCSMSSFNQTTEEEPKSFVWESSLNRVQNKVLVRSSGKAKVEKPGMVNRLDESVDLFKSIRENGFLRNSNFMLFLNKTDVLARKLAAINFGDYFPDYKNWVNNDNSVPSVAEFIESMFREGLDSEHRIYSHLIQATVTSNVEFTFGLCCDVIFEKNLDETSLE</sequence>
<dbReference type="STRING" id="135651.G0M7B7"/>
<dbReference type="Pfam" id="PF00503">
    <property type="entry name" value="G-alpha"/>
    <property type="match status" value="1"/>
</dbReference>
<dbReference type="EMBL" id="GL379786">
    <property type="protein sequence ID" value="EGT30637.1"/>
    <property type="molecule type" value="Genomic_DNA"/>
</dbReference>
<evidence type="ECO:0000256" key="8">
    <source>
        <dbReference type="ARBA" id="ARBA00023288"/>
    </source>
</evidence>
<feature type="binding site" evidence="9">
    <location>
        <position position="351"/>
    </location>
    <ligand>
        <name>GTP</name>
        <dbReference type="ChEBI" id="CHEBI:37565"/>
    </ligand>
</feature>
<keyword evidence="4 9" id="KW-0547">Nucleotide-binding</keyword>
<keyword evidence="6" id="KW-0564">Palmitate</keyword>
<dbReference type="GO" id="GO:0046872">
    <property type="term" value="F:metal ion binding"/>
    <property type="evidence" value="ECO:0007669"/>
    <property type="project" value="UniProtKB-KW"/>
</dbReference>
<dbReference type="GO" id="GO:0043025">
    <property type="term" value="C:neuronal cell body"/>
    <property type="evidence" value="ECO:0007669"/>
    <property type="project" value="EnsemblMetazoa"/>
</dbReference>
<dbReference type="SUPFAM" id="SSF47895">
    <property type="entry name" value="Transducin (alpha subunit), insertion domain"/>
    <property type="match status" value="1"/>
</dbReference>
<dbReference type="GO" id="GO:0031683">
    <property type="term" value="F:G-protein beta/gamma-subunit complex binding"/>
    <property type="evidence" value="ECO:0007669"/>
    <property type="project" value="InterPro"/>
</dbReference>
<feature type="binding site" evidence="9">
    <location>
        <begin position="193"/>
        <end position="197"/>
    </location>
    <ligand>
        <name>GTP</name>
        <dbReference type="ChEBI" id="CHEBI:37565"/>
    </ligand>
</feature>
<evidence type="ECO:0000256" key="9">
    <source>
        <dbReference type="PIRSR" id="PIRSR601019-1"/>
    </source>
</evidence>
<keyword evidence="2" id="KW-0519">Myristate</keyword>
<keyword evidence="10" id="KW-0460">Magnesium</keyword>
<keyword evidence="7" id="KW-0807">Transducer</keyword>
<dbReference type="HOGENOM" id="CLU_014184_6_0_1"/>
<dbReference type="InterPro" id="IPR011025">
    <property type="entry name" value="GproteinA_insert"/>
</dbReference>
<feature type="binding site" evidence="9">
    <location>
        <begin position="143"/>
        <end position="144"/>
    </location>
    <ligand>
        <name>GTP</name>
        <dbReference type="ChEBI" id="CHEBI:37565"/>
    </ligand>
</feature>
<evidence type="ECO:0000256" key="4">
    <source>
        <dbReference type="ARBA" id="ARBA00022741"/>
    </source>
</evidence>
<organism evidence="12">
    <name type="scientific">Caenorhabditis brenneri</name>
    <name type="common">Nematode worm</name>
    <dbReference type="NCBI Taxonomy" id="135651"/>
    <lineage>
        <taxon>Eukaryota</taxon>
        <taxon>Metazoa</taxon>
        <taxon>Ecdysozoa</taxon>
        <taxon>Nematoda</taxon>
        <taxon>Chromadorea</taxon>
        <taxon>Rhabditida</taxon>
        <taxon>Rhabditina</taxon>
        <taxon>Rhabditomorpha</taxon>
        <taxon>Rhabditoidea</taxon>
        <taxon>Rhabditidae</taxon>
        <taxon>Peloderinae</taxon>
        <taxon>Caenorhabditis</taxon>
    </lineage>
</organism>
<evidence type="ECO:0000313" key="12">
    <source>
        <dbReference type="Proteomes" id="UP000008068"/>
    </source>
</evidence>
<dbReference type="Gene3D" id="1.10.400.10">
    <property type="entry name" value="GI Alpha 1, domain 2-like"/>
    <property type="match status" value="1"/>
</dbReference>
<evidence type="ECO:0000313" key="11">
    <source>
        <dbReference type="EMBL" id="EGT30637.1"/>
    </source>
</evidence>
<evidence type="ECO:0000256" key="10">
    <source>
        <dbReference type="PIRSR" id="PIRSR601019-2"/>
    </source>
</evidence>
<dbReference type="PROSITE" id="PS51882">
    <property type="entry name" value="G_ALPHA"/>
    <property type="match status" value="1"/>
</dbReference>
<keyword evidence="3 10" id="KW-0479">Metal-binding</keyword>
<dbReference type="PRINTS" id="PR00318">
    <property type="entry name" value="GPROTEINA"/>
</dbReference>
<dbReference type="SUPFAM" id="SSF52540">
    <property type="entry name" value="P-loop containing nucleoside triphosphate hydrolases"/>
    <property type="match status" value="1"/>
</dbReference>
<dbReference type="InterPro" id="IPR001019">
    <property type="entry name" value="Gprotein_alpha_su"/>
</dbReference>
<dbReference type="InterPro" id="IPR027417">
    <property type="entry name" value="P-loop_NTPase"/>
</dbReference>
<feature type="binding site" evidence="9">
    <location>
        <begin position="292"/>
        <end position="295"/>
    </location>
    <ligand>
        <name>GTP</name>
        <dbReference type="ChEBI" id="CHEBI:37565"/>
    </ligand>
</feature>
<dbReference type="GO" id="GO:0005737">
    <property type="term" value="C:cytoplasm"/>
    <property type="evidence" value="ECO:0007669"/>
    <property type="project" value="TreeGrafter"/>
</dbReference>
<dbReference type="GO" id="GO:0007188">
    <property type="term" value="P:adenylate cyclase-modulating G protein-coupled receptor signaling pathway"/>
    <property type="evidence" value="ECO:0007669"/>
    <property type="project" value="TreeGrafter"/>
</dbReference>
<keyword evidence="8" id="KW-0449">Lipoprotein</keyword>
<evidence type="ECO:0000256" key="1">
    <source>
        <dbReference type="ARBA" id="ARBA00011356"/>
    </source>
</evidence>
<feature type="binding site" evidence="10">
    <location>
        <position position="47"/>
    </location>
    <ligand>
        <name>Mg(2+)</name>
        <dbReference type="ChEBI" id="CHEBI:18420"/>
    </ligand>
</feature>
<proteinExistence type="predicted"/>
<dbReference type="OrthoDB" id="5817230at2759"/>
<name>G0M7B7_CAEBE</name>
<dbReference type="AlphaFoldDB" id="G0M7B7"/>
<evidence type="ECO:0000256" key="2">
    <source>
        <dbReference type="ARBA" id="ARBA00022707"/>
    </source>
</evidence>
<keyword evidence="5 9" id="KW-0342">GTP-binding</keyword>
<keyword evidence="12" id="KW-1185">Reference proteome</keyword>
<dbReference type="InParanoid" id="G0M7B7"/>
<evidence type="ECO:0000256" key="6">
    <source>
        <dbReference type="ARBA" id="ARBA00023139"/>
    </source>
</evidence>
<dbReference type="GO" id="GO:0030424">
    <property type="term" value="C:axon"/>
    <property type="evidence" value="ECO:0007669"/>
    <property type="project" value="EnsemblMetazoa"/>
</dbReference>
<comment type="subunit">
    <text evidence="1">G proteins are composed of 3 units; alpha, beta and gamma. The alpha chain contains the guanine nucleotide binding site.</text>
</comment>
<feature type="binding site" evidence="10">
    <location>
        <position position="174"/>
    </location>
    <ligand>
        <name>Mg(2+)</name>
        <dbReference type="ChEBI" id="CHEBI:18420"/>
    </ligand>
</feature>
<protein>
    <submittedName>
        <fullName evidence="11">CBN-GPA-5 protein</fullName>
    </submittedName>
</protein>
<dbReference type="GO" id="GO:0005834">
    <property type="term" value="C:heterotrimeric G-protein complex"/>
    <property type="evidence" value="ECO:0007669"/>
    <property type="project" value="TreeGrafter"/>
</dbReference>
<evidence type="ECO:0000256" key="3">
    <source>
        <dbReference type="ARBA" id="ARBA00022723"/>
    </source>
</evidence>
<dbReference type="GO" id="GO:0003924">
    <property type="term" value="F:GTPase activity"/>
    <property type="evidence" value="ECO:0007669"/>
    <property type="project" value="InterPro"/>
</dbReference>
<dbReference type="Gene3D" id="3.40.50.300">
    <property type="entry name" value="P-loop containing nucleotide triphosphate hydrolases"/>
    <property type="match status" value="1"/>
</dbReference>
<dbReference type="OMA" id="HMRQTTL"/>
<evidence type="ECO:0000256" key="7">
    <source>
        <dbReference type="ARBA" id="ARBA00023224"/>
    </source>
</evidence>
<reference evidence="12" key="1">
    <citation type="submission" date="2011-07" db="EMBL/GenBank/DDBJ databases">
        <authorList>
            <consortium name="Caenorhabditis brenneri Sequencing and Analysis Consortium"/>
            <person name="Wilson R.K."/>
        </authorList>
    </citation>
    <scope>NUCLEOTIDE SEQUENCE [LARGE SCALE GENOMIC DNA]</scope>
    <source>
        <strain evidence="12">PB2801</strain>
    </source>
</reference>
<dbReference type="GO" id="GO:0045202">
    <property type="term" value="C:synapse"/>
    <property type="evidence" value="ECO:0007669"/>
    <property type="project" value="EnsemblMetazoa"/>
</dbReference>
<accession>G0M7B7</accession>